<dbReference type="AlphaFoldDB" id="A0A7L2VBC3"/>
<keyword evidence="1" id="KW-0732">Signal</keyword>
<evidence type="ECO:0000313" key="2">
    <source>
        <dbReference type="EMBL" id="NXS55343.1"/>
    </source>
</evidence>
<reference evidence="2 3" key="1">
    <citation type="submission" date="2019-09" db="EMBL/GenBank/DDBJ databases">
        <title>Bird 10,000 Genomes (B10K) Project - Family phase.</title>
        <authorList>
            <person name="Zhang G."/>
        </authorList>
    </citation>
    <scope>NUCLEOTIDE SEQUENCE [LARGE SCALE GENOMIC DNA]</scope>
    <source>
        <strain evidence="2">B10K-DU-012-52</strain>
    </source>
</reference>
<dbReference type="OrthoDB" id="9201750at2759"/>
<dbReference type="Proteomes" id="UP000520535">
    <property type="component" value="Unassembled WGS sequence"/>
</dbReference>
<feature type="chain" id="PRO_5029846861" evidence="1">
    <location>
        <begin position="23"/>
        <end position="63"/>
    </location>
</feature>
<comment type="caution">
    <text evidence="2">The sequence shown here is derived from an EMBL/GenBank/DDBJ whole genome shotgun (WGS) entry which is preliminary data.</text>
</comment>
<dbReference type="EMBL" id="VYZX01010803">
    <property type="protein sequence ID" value="NXS55343.1"/>
    <property type="molecule type" value="Genomic_DNA"/>
</dbReference>
<evidence type="ECO:0000313" key="3">
    <source>
        <dbReference type="Proteomes" id="UP000520535"/>
    </source>
</evidence>
<sequence>MKFLYLVFTVFLLVSLTVPGYGQVLKHCYKAGYCSTKCAKGDEWASSYDCKYYCCIPPAWKGK</sequence>
<gene>
    <name evidence="2" type="primary">Cygn</name>
    <name evidence="2" type="ORF">BRALEP_R07080</name>
</gene>
<feature type="signal peptide" evidence="1">
    <location>
        <begin position="1"/>
        <end position="22"/>
    </location>
</feature>
<keyword evidence="3" id="KW-1185">Reference proteome</keyword>
<proteinExistence type="predicted"/>
<dbReference type="Pfam" id="PF08189">
    <property type="entry name" value="Meleagrin"/>
    <property type="match status" value="1"/>
</dbReference>
<organism evidence="2 3">
    <name type="scientific">Brachypteracias leptosomus</name>
    <name type="common">short-legged ground-roller</name>
    <dbReference type="NCBI Taxonomy" id="135165"/>
    <lineage>
        <taxon>Eukaryota</taxon>
        <taxon>Metazoa</taxon>
        <taxon>Chordata</taxon>
        <taxon>Craniata</taxon>
        <taxon>Vertebrata</taxon>
        <taxon>Euteleostomi</taxon>
        <taxon>Archelosauria</taxon>
        <taxon>Archosauria</taxon>
        <taxon>Dinosauria</taxon>
        <taxon>Saurischia</taxon>
        <taxon>Theropoda</taxon>
        <taxon>Coelurosauria</taxon>
        <taxon>Aves</taxon>
        <taxon>Neognathae</taxon>
        <taxon>Neoaves</taxon>
        <taxon>Telluraves</taxon>
        <taxon>Coraciimorphae</taxon>
        <taxon>Coraciiformes</taxon>
        <taxon>Brachypteraciidae</taxon>
        <taxon>Brachypteracias</taxon>
    </lineage>
</organism>
<feature type="non-terminal residue" evidence="2">
    <location>
        <position position="1"/>
    </location>
</feature>
<protein>
    <submittedName>
        <fullName evidence="2">CYGN protein</fullName>
    </submittedName>
</protein>
<evidence type="ECO:0000256" key="1">
    <source>
        <dbReference type="SAM" id="SignalP"/>
    </source>
</evidence>
<dbReference type="Gene3D" id="3.10.360.10">
    <property type="entry name" value="Antimicrobial Peptide, Beta-defensin 2, Chain A"/>
    <property type="match status" value="1"/>
</dbReference>
<accession>A0A7L2VBC3</accession>
<name>A0A7L2VBC3_9AVES</name>
<feature type="non-terminal residue" evidence="2">
    <location>
        <position position="63"/>
    </location>
</feature>
<dbReference type="InterPro" id="IPR012573">
    <property type="entry name" value="Meleagrin/Cygnin"/>
</dbReference>